<evidence type="ECO:0000313" key="6">
    <source>
        <dbReference type="Proteomes" id="UP000603453"/>
    </source>
</evidence>
<evidence type="ECO:0000256" key="3">
    <source>
        <dbReference type="PROSITE-ProRule" id="PRU00703"/>
    </source>
</evidence>
<keyword evidence="2 3" id="KW-0129">CBS domain</keyword>
<reference evidence="5" key="1">
    <citation type="submission" date="2020-12" db="EMBL/GenBank/DDBJ databases">
        <title>Metabolic potential, ecology and presence of endohyphal bacteria is reflected in genomic diversity of Mucoromycotina.</title>
        <authorList>
            <person name="Muszewska A."/>
            <person name="Okrasinska A."/>
            <person name="Steczkiewicz K."/>
            <person name="Drgas O."/>
            <person name="Orlowska M."/>
            <person name="Perlinska-Lenart U."/>
            <person name="Aleksandrzak-Piekarczyk T."/>
            <person name="Szatraj K."/>
            <person name="Zielenkiewicz U."/>
            <person name="Pilsyk S."/>
            <person name="Malc E."/>
            <person name="Mieczkowski P."/>
            <person name="Kruszewska J.S."/>
            <person name="Biernat P."/>
            <person name="Pawlowska J."/>
        </authorList>
    </citation>
    <scope>NUCLEOTIDE SEQUENCE</scope>
    <source>
        <strain evidence="5">WA0000017839</strain>
    </source>
</reference>
<comment type="caution">
    <text evidence="5">The sequence shown here is derived from an EMBL/GenBank/DDBJ whole genome shotgun (WGS) entry which is preliminary data.</text>
</comment>
<dbReference type="InterPro" id="IPR000644">
    <property type="entry name" value="CBS_dom"/>
</dbReference>
<dbReference type="Proteomes" id="UP000603453">
    <property type="component" value="Unassembled WGS sequence"/>
</dbReference>
<feature type="domain" description="CBS" evidence="4">
    <location>
        <begin position="17"/>
        <end position="74"/>
    </location>
</feature>
<feature type="domain" description="CBS" evidence="4">
    <location>
        <begin position="173"/>
        <end position="231"/>
    </location>
</feature>
<dbReference type="SUPFAM" id="SSF54631">
    <property type="entry name" value="CBS-domain pair"/>
    <property type="match status" value="2"/>
</dbReference>
<dbReference type="PROSITE" id="PS51371">
    <property type="entry name" value="CBS"/>
    <property type="match status" value="3"/>
</dbReference>
<dbReference type="SMART" id="SM00116">
    <property type="entry name" value="CBS"/>
    <property type="match status" value="3"/>
</dbReference>
<proteinExistence type="predicted"/>
<keyword evidence="1" id="KW-0677">Repeat</keyword>
<accession>A0A8H7R5F2</accession>
<dbReference type="OrthoDB" id="449052at2759"/>
<gene>
    <name evidence="5" type="ORF">INT47_008218</name>
</gene>
<keyword evidence="6" id="KW-1185">Reference proteome</keyword>
<evidence type="ECO:0000313" key="5">
    <source>
        <dbReference type="EMBL" id="KAG2203491.1"/>
    </source>
</evidence>
<dbReference type="PANTHER" id="PTHR13780">
    <property type="entry name" value="AMP-ACTIVATED PROTEIN KINASE, GAMMA REGULATORY SUBUNIT"/>
    <property type="match status" value="1"/>
</dbReference>
<dbReference type="Pfam" id="PF00571">
    <property type="entry name" value="CBS"/>
    <property type="match status" value="3"/>
</dbReference>
<dbReference type="EMBL" id="JAEPRD010000051">
    <property type="protein sequence ID" value="KAG2203491.1"/>
    <property type="molecule type" value="Genomic_DNA"/>
</dbReference>
<feature type="domain" description="CBS" evidence="4">
    <location>
        <begin position="241"/>
        <end position="303"/>
    </location>
</feature>
<evidence type="ECO:0000259" key="4">
    <source>
        <dbReference type="PROSITE" id="PS51371"/>
    </source>
</evidence>
<organism evidence="5 6">
    <name type="scientific">Mucor saturninus</name>
    <dbReference type="NCBI Taxonomy" id="64648"/>
    <lineage>
        <taxon>Eukaryota</taxon>
        <taxon>Fungi</taxon>
        <taxon>Fungi incertae sedis</taxon>
        <taxon>Mucoromycota</taxon>
        <taxon>Mucoromycotina</taxon>
        <taxon>Mucoromycetes</taxon>
        <taxon>Mucorales</taxon>
        <taxon>Mucorineae</taxon>
        <taxon>Mucoraceae</taxon>
        <taxon>Mucor</taxon>
    </lineage>
</organism>
<dbReference type="Gene3D" id="3.10.580.10">
    <property type="entry name" value="CBS-domain"/>
    <property type="match status" value="2"/>
</dbReference>
<protein>
    <recommendedName>
        <fullName evidence="4">CBS domain-containing protein</fullName>
    </recommendedName>
</protein>
<dbReference type="InterPro" id="IPR046342">
    <property type="entry name" value="CBS_dom_sf"/>
</dbReference>
<sequence length="305" mass="34029">MTLITELRPIDLSLAETKPALIAVSPTVSIQTALNMMLTHKITSLPVFSHNSTEVVSIVNLFDILLYLVGEIDGHFIEKEKLKLQDPVERVLGLDSERESYRMHKMDRKDKLLETLRAFASGKHRSLVVNYSNQTKNPWLLSQTDIIRHIVNHPDSVSGLLDLDKPIQDLDLISKQKLVTVPDTESALQVYRLMAEKNLSGVPVINDDGNYEGDLSVEDLPSANLENIGQLTLPCKDYIKITTNHIIPATATPDTTLKQIIDTMMKEDTHRVWILQSANAKKVIGVVTMSDIMGLLCANSPPSLF</sequence>
<name>A0A8H7R5F2_9FUNG</name>
<evidence type="ECO:0000256" key="2">
    <source>
        <dbReference type="ARBA" id="ARBA00023122"/>
    </source>
</evidence>
<dbReference type="CDD" id="cd02205">
    <property type="entry name" value="CBS_pair_SF"/>
    <property type="match status" value="1"/>
</dbReference>
<dbReference type="AlphaFoldDB" id="A0A8H7R5F2"/>
<evidence type="ECO:0000256" key="1">
    <source>
        <dbReference type="ARBA" id="ARBA00022737"/>
    </source>
</evidence>
<dbReference type="InterPro" id="IPR050511">
    <property type="entry name" value="AMPK_gamma/SDS23_families"/>
</dbReference>